<dbReference type="PRINTS" id="PR00139">
    <property type="entry name" value="ASNGLNASE"/>
</dbReference>
<dbReference type="InterPro" id="IPR027474">
    <property type="entry name" value="L-asparaginase_N"/>
</dbReference>
<evidence type="ECO:0000313" key="14">
    <source>
        <dbReference type="Proteomes" id="UP000657200"/>
    </source>
</evidence>
<dbReference type="AlphaFoldDB" id="A0A0U5FA24"/>
<dbReference type="InterPro" id="IPR040919">
    <property type="entry name" value="Asparaginase_C"/>
</dbReference>
<dbReference type="RefSeq" id="WP_059023817.1">
    <property type="nucleotide sequence ID" value="NZ_WOTE01000001.1"/>
</dbReference>
<dbReference type="CDD" id="cd08964">
    <property type="entry name" value="L-asparaginase_II"/>
    <property type="match status" value="1"/>
</dbReference>
<dbReference type="SUPFAM" id="SSF53774">
    <property type="entry name" value="Glutaminase/Asparaginase"/>
    <property type="match status" value="1"/>
</dbReference>
<feature type="domain" description="L-asparaginase N-terminal" evidence="9">
    <location>
        <begin position="43"/>
        <end position="233"/>
    </location>
</feature>
<dbReference type="InterPro" id="IPR036152">
    <property type="entry name" value="Asp/glu_Ase-like_sf"/>
</dbReference>
<keyword evidence="2 11" id="KW-0378">Hydrolase</keyword>
<dbReference type="GO" id="GO:0004067">
    <property type="term" value="F:asparaginase activity"/>
    <property type="evidence" value="ECO:0007669"/>
    <property type="project" value="UniProtKB-UniRule"/>
</dbReference>
<gene>
    <name evidence="11" type="primary">ansB</name>
    <name evidence="11" type="ORF">AGA_1766</name>
    <name evidence="12" type="ORF">GOB80_00190</name>
</gene>
<proteinExistence type="inferred from homology"/>
<feature type="signal peptide" evidence="8">
    <location>
        <begin position="1"/>
        <end position="29"/>
    </location>
</feature>
<evidence type="ECO:0000256" key="2">
    <source>
        <dbReference type="ARBA" id="ARBA00022801"/>
    </source>
</evidence>
<feature type="binding site" evidence="4">
    <location>
        <begin position="131"/>
        <end position="132"/>
    </location>
    <ligand>
        <name>substrate</name>
    </ligand>
</feature>
<dbReference type="PIRSF" id="PIRSF500176">
    <property type="entry name" value="L_ASNase"/>
    <property type="match status" value="1"/>
</dbReference>
<evidence type="ECO:0000256" key="1">
    <source>
        <dbReference type="ARBA" id="ARBA00010518"/>
    </source>
</evidence>
<evidence type="ECO:0000259" key="9">
    <source>
        <dbReference type="Pfam" id="PF00710"/>
    </source>
</evidence>
<dbReference type="SFLD" id="SFLDS00057">
    <property type="entry name" value="Glutaminase/Asparaginase"/>
    <property type="match status" value="1"/>
</dbReference>
<dbReference type="EMBL" id="WOTE01000001">
    <property type="protein sequence ID" value="NHO38113.1"/>
    <property type="molecule type" value="Genomic_DNA"/>
</dbReference>
<dbReference type="PROSITE" id="PS00917">
    <property type="entry name" value="ASN_GLN_ASE_2"/>
    <property type="match status" value="1"/>
</dbReference>
<feature type="chain" id="PRO_5006856729" evidence="8">
    <location>
        <begin position="30"/>
        <end position="375"/>
    </location>
</feature>
<evidence type="ECO:0000256" key="6">
    <source>
        <dbReference type="PROSITE-ProRule" id="PRU10100"/>
    </source>
</evidence>
<dbReference type="Pfam" id="PF17763">
    <property type="entry name" value="Asparaginase_C"/>
    <property type="match status" value="1"/>
</dbReference>
<feature type="domain" description="Asparaginase/glutaminase C-terminal" evidence="10">
    <location>
        <begin position="253"/>
        <end position="364"/>
    </location>
</feature>
<dbReference type="InterPro" id="IPR004550">
    <property type="entry name" value="AsnASE_II"/>
</dbReference>
<dbReference type="InterPro" id="IPR027473">
    <property type="entry name" value="L-asparaginase_C"/>
</dbReference>
<evidence type="ECO:0000259" key="10">
    <source>
        <dbReference type="Pfam" id="PF17763"/>
    </source>
</evidence>
<dbReference type="Gene3D" id="3.40.50.1170">
    <property type="entry name" value="L-asparaginase, N-terminal domain"/>
    <property type="match status" value="1"/>
</dbReference>
<dbReference type="InterPro" id="IPR027475">
    <property type="entry name" value="Asparaginase/glutaminase_AS2"/>
</dbReference>
<dbReference type="SMART" id="SM00870">
    <property type="entry name" value="Asparaginase"/>
    <property type="match status" value="1"/>
</dbReference>
<evidence type="ECO:0000313" key="11">
    <source>
        <dbReference type="EMBL" id="CEF56069.1"/>
    </source>
</evidence>
<feature type="active site" description="O-isoaspartyl threonine intermediate" evidence="3">
    <location>
        <position position="52"/>
    </location>
</feature>
<feature type="binding site" evidence="4">
    <location>
        <position position="98"/>
    </location>
    <ligand>
        <name>substrate</name>
    </ligand>
</feature>
<name>A0A0U5FA24_9PROT</name>
<evidence type="ECO:0000256" key="7">
    <source>
        <dbReference type="RuleBase" id="RU004456"/>
    </source>
</evidence>
<evidence type="ECO:0000313" key="12">
    <source>
        <dbReference type="EMBL" id="NHO38113.1"/>
    </source>
</evidence>
<organism evidence="11 13">
    <name type="scientific">Acetobacter ghanensis</name>
    <dbReference type="NCBI Taxonomy" id="431306"/>
    <lineage>
        <taxon>Bacteria</taxon>
        <taxon>Pseudomonadati</taxon>
        <taxon>Pseudomonadota</taxon>
        <taxon>Alphaproteobacteria</taxon>
        <taxon>Acetobacterales</taxon>
        <taxon>Acetobacteraceae</taxon>
        <taxon>Acetobacter</taxon>
    </lineage>
</organism>
<dbReference type="Proteomes" id="UP000657200">
    <property type="component" value="Unassembled WGS sequence"/>
</dbReference>
<evidence type="ECO:0000256" key="3">
    <source>
        <dbReference type="PIRSR" id="PIRSR001220-1"/>
    </source>
</evidence>
<evidence type="ECO:0000313" key="13">
    <source>
        <dbReference type="Proteomes" id="UP000068250"/>
    </source>
</evidence>
<evidence type="ECO:0000256" key="8">
    <source>
        <dbReference type="SAM" id="SignalP"/>
    </source>
</evidence>
<reference evidence="13" key="2">
    <citation type="submission" date="2014-09" db="EMBL/GenBank/DDBJ databases">
        <authorList>
            <person name="Illeghems K.G."/>
        </authorList>
    </citation>
    <scope>NUCLEOTIDE SEQUENCE [LARGE SCALE GENOMIC DNA]</scope>
    <source>
        <strain evidence="13">LMG 23848T</strain>
    </source>
</reference>
<dbReference type="EC" id="3.5.1.1" evidence="11 12"/>
<dbReference type="Gene3D" id="3.40.50.40">
    <property type="match status" value="1"/>
</dbReference>
<dbReference type="PATRIC" id="fig|431306.5.peg.1805"/>
<dbReference type="STRING" id="431306.AGA_1766"/>
<feature type="active site" evidence="6">
    <location>
        <position position="131"/>
    </location>
</feature>
<dbReference type="PIRSF" id="PIRSF001220">
    <property type="entry name" value="L-ASNase_gatD"/>
    <property type="match status" value="1"/>
</dbReference>
<accession>A0A0U5FA24</accession>
<dbReference type="OrthoDB" id="9788068at2"/>
<dbReference type="PANTHER" id="PTHR11707">
    <property type="entry name" value="L-ASPARAGINASE"/>
    <property type="match status" value="1"/>
</dbReference>
<dbReference type="InterPro" id="IPR006034">
    <property type="entry name" value="Asparaginase/glutaminase-like"/>
</dbReference>
<dbReference type="PROSITE" id="PS00144">
    <property type="entry name" value="ASN_GLN_ASE_1"/>
    <property type="match status" value="1"/>
</dbReference>
<dbReference type="Proteomes" id="UP000068250">
    <property type="component" value="Chromosome I"/>
</dbReference>
<dbReference type="FunFam" id="3.40.50.1170:FF:000001">
    <property type="entry name" value="L-asparaginase 2"/>
    <property type="match status" value="1"/>
</dbReference>
<comment type="similarity">
    <text evidence="1 7">Belongs to the asparaginase 1 family.</text>
</comment>
<dbReference type="EMBL" id="LN609302">
    <property type="protein sequence ID" value="CEF56069.1"/>
    <property type="molecule type" value="Genomic_DNA"/>
</dbReference>
<dbReference type="PANTHER" id="PTHR11707:SF28">
    <property type="entry name" value="60 KDA LYSOPHOSPHOLIPASE"/>
    <property type="match status" value="1"/>
</dbReference>
<sequence length="375" mass="39767">MFSGPYCKQLLLAATFGLATALPVPCVHAESPLQHNATQTLPRVLVLATGGTISGKKDTRSAIGYDAGGVSGQELAEGVPGLDKLANLKVEQIANIGSQDMNDDVWLRLANRIQKAFDQHEADGVVITHGTDTMEETAFFLSNVIHTANPVVLTGSMRPSTAISADGPANLYEAVEVATSPKAKGRGVMMVMNDTIHGARWASKTNTTEVQTFRSVNAAPIGYVDPASIRFIEAALPQHGPTLRAPEHAPLPRVEIIYAHSNMDAQQIDNAIRDGAKGIVLAGVGDGNTSRLAIEGLDRAVTQGLLVVRSTRTGSGFVNRNVEVSDDQHGFAVSYDLNPQKARILLQLLIANQQTSPAEVQQAFAYADSATGSPE</sequence>
<dbReference type="Pfam" id="PF00710">
    <property type="entry name" value="Asparaginase"/>
    <property type="match status" value="1"/>
</dbReference>
<reference evidence="11" key="1">
    <citation type="submission" date="2014-09" db="EMBL/GenBank/DDBJ databases">
        <authorList>
            <person name="Magalhaes I.L.F."/>
            <person name="Oliveira U."/>
            <person name="Santos F.R."/>
            <person name="Vidigal T.H.D.A."/>
            <person name="Brescovit A.D."/>
            <person name="Santos A.J."/>
        </authorList>
    </citation>
    <scope>NUCLEOTIDE SEQUENCE</scope>
    <source>
        <strain evidence="11">LMG 23848T</strain>
    </source>
</reference>
<protein>
    <submittedName>
        <fullName evidence="11">L-asparaginase</fullName>
        <ecNumber evidence="11 12">3.5.1.1</ecNumber>
    </submittedName>
    <submittedName>
        <fullName evidence="12">Type II asparaginase</fullName>
    </submittedName>
</protein>
<evidence type="ECO:0000256" key="5">
    <source>
        <dbReference type="PROSITE-ProRule" id="PRU10099"/>
    </source>
</evidence>
<dbReference type="InterPro" id="IPR037152">
    <property type="entry name" value="L-asparaginase_N_sf"/>
</dbReference>
<reference evidence="12 14" key="3">
    <citation type="journal article" date="2020" name="Int. J. Syst. Evol. Microbiol.">
        <title>Novel acetic acid bacteria from cider fermentations: Acetobacter conturbans sp. nov. and Acetobacter fallax sp. nov.</title>
        <authorList>
            <person name="Sombolestani A.S."/>
            <person name="Cleenwerck I."/>
            <person name="Cnockaert M."/>
            <person name="Borremans W."/>
            <person name="Wieme A.D."/>
            <person name="De Vuyst L."/>
            <person name="Vandamme P."/>
        </authorList>
    </citation>
    <scope>NUCLEOTIDE SEQUENCE [LARGE SCALE GENOMIC DNA]</scope>
    <source>
        <strain evidence="12 14">LMG 23848</strain>
    </source>
</reference>
<feature type="active site" evidence="5">
    <location>
        <position position="52"/>
    </location>
</feature>
<evidence type="ECO:0000256" key="4">
    <source>
        <dbReference type="PIRSR" id="PIRSR001220-2"/>
    </source>
</evidence>
<dbReference type="InterPro" id="IPR020827">
    <property type="entry name" value="Asparaginase/glutaminase_AS1"/>
</dbReference>
<dbReference type="NCBIfam" id="TIGR00520">
    <property type="entry name" value="asnASE_II"/>
    <property type="match status" value="1"/>
</dbReference>
<dbReference type="GO" id="GO:0006528">
    <property type="term" value="P:asparagine metabolic process"/>
    <property type="evidence" value="ECO:0007669"/>
    <property type="project" value="InterPro"/>
</dbReference>
<dbReference type="PROSITE" id="PS51732">
    <property type="entry name" value="ASN_GLN_ASE_3"/>
    <property type="match status" value="1"/>
</dbReference>
<keyword evidence="14" id="KW-1185">Reference proteome</keyword>
<keyword evidence="8" id="KW-0732">Signal</keyword>